<dbReference type="RefSeq" id="WP_138226628.1">
    <property type="nucleotide sequence ID" value="NZ_CP040396.1"/>
</dbReference>
<dbReference type="SUPFAM" id="SSF69279">
    <property type="entry name" value="Phage tail proteins"/>
    <property type="match status" value="1"/>
</dbReference>
<dbReference type="AlphaFoldDB" id="A0A4P8XPU6"/>
<gene>
    <name evidence="1" type="ORF">E6C60_3099</name>
</gene>
<organism evidence="1 2">
    <name type="scientific">Paenibacillus algicola</name>
    <dbReference type="NCBI Taxonomy" id="2565926"/>
    <lineage>
        <taxon>Bacteria</taxon>
        <taxon>Bacillati</taxon>
        <taxon>Bacillota</taxon>
        <taxon>Bacilli</taxon>
        <taxon>Bacillales</taxon>
        <taxon>Paenibacillaceae</taxon>
        <taxon>Paenibacillus</taxon>
    </lineage>
</organism>
<sequence length="343" mass="37814">MKTVVDGRYAYLMLKYNGKEIGTEYLSKYLMDFTYSDGAPGDQDSISISLDDREANWLNAWKPEFGDKLIAEITVVNWDIPGQKAKLPCGTFEVDAIDIDGPPDKVMLQAVALPLGGAQAQQEPRTKAWEKVKLKTIALDIAARAKLSLVYSASVNPTYDRLDQTNQADLTFLVDIAKDEGIAAKISGGKLVLFDEAEYEKKPAVADLVRGESNIITYGFSESSTNRAYGSCIVTYKPTKGKLITGKYSLSNAAGLPVLKINERVETVAEANRLARNRLREKNKQAGKARFTLDGDIRIASGVTVNVKGYGRFDGKYIIESAHHSIGMNPYQTDIEIRKVLGW</sequence>
<dbReference type="EMBL" id="CP040396">
    <property type="protein sequence ID" value="QCT03810.1"/>
    <property type="molecule type" value="Genomic_DNA"/>
</dbReference>
<proteinExistence type="predicted"/>
<accession>A0A4P8XPU6</accession>
<dbReference type="Proteomes" id="UP000300879">
    <property type="component" value="Chromosome"/>
</dbReference>
<evidence type="ECO:0000313" key="2">
    <source>
        <dbReference type="Proteomes" id="UP000300879"/>
    </source>
</evidence>
<evidence type="ECO:0000313" key="1">
    <source>
        <dbReference type="EMBL" id="QCT03810.1"/>
    </source>
</evidence>
<protein>
    <recommendedName>
        <fullName evidence="3">Late control protein</fullName>
    </recommendedName>
</protein>
<reference evidence="1 2" key="1">
    <citation type="submission" date="2019-05" db="EMBL/GenBank/DDBJ databases">
        <authorList>
            <person name="Chen C."/>
        </authorList>
    </citation>
    <scope>NUCLEOTIDE SEQUENCE [LARGE SCALE GENOMIC DNA]</scope>
    <source>
        <strain evidence="1 2">HB172198</strain>
    </source>
</reference>
<dbReference type="KEGG" id="palo:E6C60_3099"/>
<dbReference type="OrthoDB" id="9815473at2"/>
<keyword evidence="2" id="KW-1185">Reference proteome</keyword>
<name>A0A4P8XPU6_9BACL</name>
<evidence type="ECO:0008006" key="3">
    <source>
        <dbReference type="Google" id="ProtNLM"/>
    </source>
</evidence>